<gene>
    <name evidence="2" type="ORF">KQ657_001691</name>
</gene>
<dbReference type="GeneID" id="66115065"/>
<accession>A0A9P7V813</accession>
<organism evidence="2 3">
    <name type="scientific">Scheffersomyces spartinae</name>
    <dbReference type="NCBI Taxonomy" id="45513"/>
    <lineage>
        <taxon>Eukaryota</taxon>
        <taxon>Fungi</taxon>
        <taxon>Dikarya</taxon>
        <taxon>Ascomycota</taxon>
        <taxon>Saccharomycotina</taxon>
        <taxon>Pichiomycetes</taxon>
        <taxon>Debaryomycetaceae</taxon>
        <taxon>Scheffersomyces</taxon>
    </lineage>
</organism>
<evidence type="ECO:0000313" key="3">
    <source>
        <dbReference type="Proteomes" id="UP000790833"/>
    </source>
</evidence>
<feature type="domain" description="F-box" evidence="1">
    <location>
        <begin position="1"/>
        <end position="45"/>
    </location>
</feature>
<evidence type="ECO:0000259" key="1">
    <source>
        <dbReference type="PROSITE" id="PS50181"/>
    </source>
</evidence>
<name>A0A9P7V813_9ASCO</name>
<evidence type="ECO:0000313" key="2">
    <source>
        <dbReference type="EMBL" id="KAG7192591.1"/>
    </source>
</evidence>
<dbReference type="AlphaFoldDB" id="A0A9P7V813"/>
<dbReference type="InterPro" id="IPR001810">
    <property type="entry name" value="F-box_dom"/>
</dbReference>
<sequence>MQLQDLPEKVLDNVLFFLGQNDVRNLALTNYHYYRPCQRKLYSRIVIIEDQVLGLSNIGRLMDFMHSQVTFLYGYSLKKHQAYSLTNQYKLIWAKLEALIQSMQINIELIEFVKEIYILGTFNSLIVDSLRKLVSLIQSVSSNKLQVIHASSFEVRKNLKIDYAMLPYATELIIDSLNLPETSGITSVRITRHCPDVVGPIDKDWLRLLKQLSSLIVSPTSFDCFFIELLRLNNGEVHPLRFSSLLAFRLVITKTNLALINKLVPLLVKVSKLEIVFRTANFDVIEEAFTALVPLEGRITHLSIIQDTPEFSNHSRIETFELEILNFIKSLPNLKLLYMRLWIPEESMYRDDGVDGNYLRRLKFYRELLPSGFHQKVTLILPNLVSSLASYEQAMNTVLWNGCKCQHCLNYLDYIDEYLFTHQYYNDSQDCFKDIVSSHVVSSIGQYLSQRMIVFNNPDIMDEFEDIHDHVSHRKHDHYEGDIFYDAENEMPLRCFFDEHVFNHNYGICISHYVNDLVRSLLRLHRGDAESRYIHELETTDGENFHSLKFNKVIINGINYVLNRELNNTAFYVNVHDADNI</sequence>
<proteinExistence type="predicted"/>
<dbReference type="RefSeq" id="XP_043048141.1">
    <property type="nucleotide sequence ID" value="XM_043192477.1"/>
</dbReference>
<dbReference type="EMBL" id="JAHMUF010000017">
    <property type="protein sequence ID" value="KAG7192591.1"/>
    <property type="molecule type" value="Genomic_DNA"/>
</dbReference>
<comment type="caution">
    <text evidence="2">The sequence shown here is derived from an EMBL/GenBank/DDBJ whole genome shotgun (WGS) entry which is preliminary data.</text>
</comment>
<dbReference type="OrthoDB" id="3976101at2759"/>
<dbReference type="Proteomes" id="UP000790833">
    <property type="component" value="Unassembled WGS sequence"/>
</dbReference>
<reference evidence="2" key="1">
    <citation type="submission" date="2021-03" db="EMBL/GenBank/DDBJ databases">
        <authorList>
            <person name="Palmer J.M."/>
        </authorList>
    </citation>
    <scope>NUCLEOTIDE SEQUENCE</scope>
    <source>
        <strain evidence="2">ARV_011</strain>
    </source>
</reference>
<protein>
    <recommendedName>
        <fullName evidence="1">F-box domain-containing protein</fullName>
    </recommendedName>
</protein>
<keyword evidence="3" id="KW-1185">Reference proteome</keyword>
<dbReference type="PROSITE" id="PS50181">
    <property type="entry name" value="FBOX"/>
    <property type="match status" value="1"/>
</dbReference>